<sequence length="317" mass="35854">MTTKLRPPTKRAQQKWLDAPNTNPIARRMRAAEFKLGDLGSTGGVGLRAVYLCGPPGIGKTHQIIAQEQAWRDQGINPIRVRPSNVRDLIDHFAEADGLRPIVMEEADIIFRSKPMFEVLKQATDPLTPDHLYRIVVIEKEKVQVPVNLNVPIIVSTNMDLTSDDGWDKDLLPDRDALFNRSWPVVFPDDPIALWQWSIYLALTTFLTMEVMLRHPNGGPPIPQENPLAVQAQAIEWFTENLNRLAVISPRTLKFIAQCMGRAHRKDMPEAIMQDELEGLLLPERSDPVVIPRNENWAGLLRFLPKQSPPARLLRAA</sequence>
<dbReference type="SUPFAM" id="SSF52540">
    <property type="entry name" value="P-loop containing nucleoside triphosphate hydrolases"/>
    <property type="match status" value="1"/>
</dbReference>
<dbReference type="Proteomes" id="UP001500518">
    <property type="component" value="Unassembled WGS sequence"/>
</dbReference>
<evidence type="ECO:0000313" key="2">
    <source>
        <dbReference type="Proteomes" id="UP001500518"/>
    </source>
</evidence>
<comment type="caution">
    <text evidence="1">The sequence shown here is derived from an EMBL/GenBank/DDBJ whole genome shotgun (WGS) entry which is preliminary data.</text>
</comment>
<reference evidence="2" key="1">
    <citation type="journal article" date="2019" name="Int. J. Syst. Evol. Microbiol.">
        <title>The Global Catalogue of Microorganisms (GCM) 10K type strain sequencing project: providing services to taxonomists for standard genome sequencing and annotation.</title>
        <authorList>
            <consortium name="The Broad Institute Genomics Platform"/>
            <consortium name="The Broad Institute Genome Sequencing Center for Infectious Disease"/>
            <person name="Wu L."/>
            <person name="Ma J."/>
        </authorList>
    </citation>
    <scope>NUCLEOTIDE SEQUENCE [LARGE SCALE GENOMIC DNA]</scope>
    <source>
        <strain evidence="2">JCM 18014</strain>
    </source>
</reference>
<evidence type="ECO:0000313" key="1">
    <source>
        <dbReference type="EMBL" id="GAA5058681.1"/>
    </source>
</evidence>
<dbReference type="InterPro" id="IPR027417">
    <property type="entry name" value="P-loop_NTPase"/>
</dbReference>
<dbReference type="EMBL" id="BAABHV010000019">
    <property type="protein sequence ID" value="GAA5058681.1"/>
    <property type="molecule type" value="Genomic_DNA"/>
</dbReference>
<keyword evidence="2" id="KW-1185">Reference proteome</keyword>
<proteinExistence type="predicted"/>
<organism evidence="1 2">
    <name type="scientific">Erythrobacter westpacificensis</name>
    <dbReference type="NCBI Taxonomy" id="1055231"/>
    <lineage>
        <taxon>Bacteria</taxon>
        <taxon>Pseudomonadati</taxon>
        <taxon>Pseudomonadota</taxon>
        <taxon>Alphaproteobacteria</taxon>
        <taxon>Sphingomonadales</taxon>
        <taxon>Erythrobacteraceae</taxon>
        <taxon>Erythrobacter/Porphyrobacter group</taxon>
        <taxon>Erythrobacter</taxon>
    </lineage>
</organism>
<name>A0ABP9KGX3_9SPHN</name>
<accession>A0ABP9KGX3</accession>
<gene>
    <name evidence="1" type="ORF">GCM10023208_25320</name>
</gene>
<protein>
    <submittedName>
        <fullName evidence="1">Uncharacterized protein</fullName>
    </submittedName>
</protein>